<dbReference type="Proteomes" id="UP001501116">
    <property type="component" value="Unassembled WGS sequence"/>
</dbReference>
<reference evidence="4" key="1">
    <citation type="journal article" date="2019" name="Int. J. Syst. Evol. Microbiol.">
        <title>The Global Catalogue of Microorganisms (GCM) 10K type strain sequencing project: providing services to taxonomists for standard genome sequencing and annotation.</title>
        <authorList>
            <consortium name="The Broad Institute Genomics Platform"/>
            <consortium name="The Broad Institute Genome Sequencing Center for Infectious Disease"/>
            <person name="Wu L."/>
            <person name="Ma J."/>
        </authorList>
    </citation>
    <scope>NUCLEOTIDE SEQUENCE [LARGE SCALE GENOMIC DNA]</scope>
    <source>
        <strain evidence="4">JCM 14545</strain>
    </source>
</reference>
<dbReference type="Pfam" id="PF20613">
    <property type="entry name" value="HipA_2"/>
    <property type="match status" value="1"/>
</dbReference>
<proteinExistence type="predicted"/>
<dbReference type="InterPro" id="IPR046748">
    <property type="entry name" value="HipA_2"/>
</dbReference>
<comment type="caution">
    <text evidence="3">The sequence shown here is derived from an EMBL/GenBank/DDBJ whole genome shotgun (WGS) entry which is preliminary data.</text>
</comment>
<dbReference type="EMBL" id="BAAANN010000045">
    <property type="protein sequence ID" value="GAA1987105.1"/>
    <property type="molecule type" value="Genomic_DNA"/>
</dbReference>
<evidence type="ECO:0000256" key="1">
    <source>
        <dbReference type="SAM" id="MobiDB-lite"/>
    </source>
</evidence>
<evidence type="ECO:0000259" key="2">
    <source>
        <dbReference type="Pfam" id="PF20613"/>
    </source>
</evidence>
<organism evidence="3 4">
    <name type="scientific">Amycolatopsis minnesotensis</name>
    <dbReference type="NCBI Taxonomy" id="337894"/>
    <lineage>
        <taxon>Bacteria</taxon>
        <taxon>Bacillati</taxon>
        <taxon>Actinomycetota</taxon>
        <taxon>Actinomycetes</taxon>
        <taxon>Pseudonocardiales</taxon>
        <taxon>Pseudonocardiaceae</taxon>
        <taxon>Amycolatopsis</taxon>
    </lineage>
</organism>
<feature type="domain" description="HipA-like kinase" evidence="2">
    <location>
        <begin position="24"/>
        <end position="243"/>
    </location>
</feature>
<protein>
    <recommendedName>
        <fullName evidence="2">HipA-like kinase domain-containing protein</fullName>
    </recommendedName>
</protein>
<evidence type="ECO:0000313" key="4">
    <source>
        <dbReference type="Proteomes" id="UP001501116"/>
    </source>
</evidence>
<accession>A0ABP5DYS2</accession>
<evidence type="ECO:0000313" key="3">
    <source>
        <dbReference type="EMBL" id="GAA1987105.1"/>
    </source>
</evidence>
<feature type="region of interest" description="Disordered" evidence="1">
    <location>
        <begin position="271"/>
        <end position="295"/>
    </location>
</feature>
<name>A0ABP5DYS2_9PSEU</name>
<gene>
    <name evidence="3" type="ORF">GCM10009754_76500</name>
</gene>
<keyword evidence="4" id="KW-1185">Reference proteome</keyword>
<sequence length="295" mass="31960">MKPVSIEPEPRVLDHVQVTRYVTAFREGGSLPGLMEADDLGTYVVKFHGAGQGRKVLVAEVVCAELARAMGFAVPRLVTAGLDVALAAAEPDPEIQELLRASGGLNLGVDYLPGSLDYDPRAFPADSGFAARLLWFDAFTQNVDRSWRNPNMLWWHGNAYLIDHGAALTFHHNWPSADAGAARPYAANEHVLLPAVAEVSELDSADAELSAVVHEGLLRDVLAAVPDEWLEDEPGFASADELRAAYVSRLGARLDARPQWLPPLRESVRTAVPHHERTPAKRALPSWLAEGGSAS</sequence>